<dbReference type="GO" id="GO:0006508">
    <property type="term" value="P:proteolysis"/>
    <property type="evidence" value="ECO:0007669"/>
    <property type="project" value="InterPro"/>
</dbReference>
<dbReference type="PANTHER" id="PTHR11731">
    <property type="entry name" value="PROTEASE FAMILY S9B,C DIPEPTIDYL-PEPTIDASE IV-RELATED"/>
    <property type="match status" value="1"/>
</dbReference>
<feature type="signal peptide" evidence="1">
    <location>
        <begin position="1"/>
        <end position="20"/>
    </location>
</feature>
<feature type="domain" description="Peptidase S9 prolyl oligopeptidase catalytic" evidence="2">
    <location>
        <begin position="525"/>
        <end position="719"/>
    </location>
</feature>
<dbReference type="SUPFAM" id="SSF82171">
    <property type="entry name" value="DPP6 N-terminal domain-like"/>
    <property type="match status" value="1"/>
</dbReference>
<keyword evidence="5" id="KW-1185">Reference proteome</keyword>
<protein>
    <submittedName>
        <fullName evidence="4">S9 family peptidase</fullName>
    </submittedName>
</protein>
<proteinExistence type="predicted"/>
<dbReference type="Pfam" id="PF00326">
    <property type="entry name" value="Peptidase_S9"/>
    <property type="match status" value="1"/>
</dbReference>
<dbReference type="EMBL" id="JADWYR010000001">
    <property type="protein sequence ID" value="MBG9375990.1"/>
    <property type="molecule type" value="Genomic_DNA"/>
</dbReference>
<dbReference type="Proteomes" id="UP000628448">
    <property type="component" value="Unassembled WGS sequence"/>
</dbReference>
<dbReference type="InterPro" id="IPR002469">
    <property type="entry name" value="Peptidase_S9B_N"/>
</dbReference>
<dbReference type="AlphaFoldDB" id="A0A931E1W7"/>
<keyword evidence="1" id="KW-0732">Signal</keyword>
<dbReference type="InterPro" id="IPR001375">
    <property type="entry name" value="Peptidase_S9_cat"/>
</dbReference>
<dbReference type="PANTHER" id="PTHR11731:SF193">
    <property type="entry name" value="DIPEPTIDYL PEPTIDASE 9"/>
    <property type="match status" value="1"/>
</dbReference>
<evidence type="ECO:0000259" key="3">
    <source>
        <dbReference type="Pfam" id="PF00930"/>
    </source>
</evidence>
<dbReference type="GO" id="GO:0008239">
    <property type="term" value="F:dipeptidyl-peptidase activity"/>
    <property type="evidence" value="ECO:0007669"/>
    <property type="project" value="TreeGrafter"/>
</dbReference>
<evidence type="ECO:0000259" key="2">
    <source>
        <dbReference type="Pfam" id="PF00326"/>
    </source>
</evidence>
<reference evidence="4" key="1">
    <citation type="submission" date="2020-11" db="EMBL/GenBank/DDBJ databases">
        <title>Bacterial whole genome sequence for Panacibacter sp. DH6.</title>
        <authorList>
            <person name="Le V."/>
            <person name="Ko S."/>
            <person name="Ahn C.-Y."/>
            <person name="Oh H.-M."/>
        </authorList>
    </citation>
    <scope>NUCLEOTIDE SEQUENCE</scope>
    <source>
        <strain evidence="4">DH6</strain>
    </source>
</reference>
<dbReference type="InterPro" id="IPR050278">
    <property type="entry name" value="Serine_Prot_S9B/DPPIV"/>
</dbReference>
<feature type="domain" description="Dipeptidylpeptidase IV N-terminal" evidence="3">
    <location>
        <begin position="79"/>
        <end position="432"/>
    </location>
</feature>
<dbReference type="SUPFAM" id="SSF53474">
    <property type="entry name" value="alpha/beta-Hydrolases"/>
    <property type="match status" value="1"/>
</dbReference>
<dbReference type="GO" id="GO:0008236">
    <property type="term" value="F:serine-type peptidase activity"/>
    <property type="evidence" value="ECO:0007669"/>
    <property type="project" value="InterPro"/>
</dbReference>
<comment type="caution">
    <text evidence="4">The sequence shown here is derived from an EMBL/GenBank/DDBJ whole genome shotgun (WGS) entry which is preliminary data.</text>
</comment>
<organism evidence="4 5">
    <name type="scientific">Panacibacter microcysteis</name>
    <dbReference type="NCBI Taxonomy" id="2793269"/>
    <lineage>
        <taxon>Bacteria</taxon>
        <taxon>Pseudomonadati</taxon>
        <taxon>Bacteroidota</taxon>
        <taxon>Chitinophagia</taxon>
        <taxon>Chitinophagales</taxon>
        <taxon>Chitinophagaceae</taxon>
        <taxon>Panacibacter</taxon>
    </lineage>
</organism>
<dbReference type="Pfam" id="PF00930">
    <property type="entry name" value="DPPIV_N"/>
    <property type="match status" value="1"/>
</dbReference>
<evidence type="ECO:0000256" key="1">
    <source>
        <dbReference type="SAM" id="SignalP"/>
    </source>
</evidence>
<sequence length="723" mass="81584">MNKHVTLLLSCLLCCCTSFAQPPRGIHWTKDGSGYYEADQQGITLHTLPADSKKIIVDNAALTPAGASAALKVRNFFFSEDGKKVLIYTNSKRVWRYDTKGDYWVLDPGTKKLSQVGRNMPSSSLMFAKFSPDASKVAYVSGHNIYVEDVVTGKTIQLTKDGTDRMINGTFDWAYEEEFGCRDGFRWSSDGKSIAYWQIDASKIRNFLMIDNTDSIYSFTIPVEYPKVGESPSACRIGVADITTGKTTWMNVPGGQQQHYIPRMEWAANAGEVILEQLNRKQNEAKIFICEAKTGVAREIYKESDKAWIDIKERWNDGDPSGWEWLNNGKQFLWVSEKDGWRHIYILSRDGKNEQLITRGNYDVITIKAIDDKSGYIYFTASPDNATQEYLYRTRLDGSSEKELLSRSAEKGVHEYKISPNGSFAEHKFSNANFEGFKEWVSLPGHKALDGNDSKYTADKNQRVSFFSVTTDDNVTLDGWVVKPANFDSTKKYPVLFYVYTEPAAQTVTDSWGAGYNFLYTGDMSADGYIYISLDGRGTPAPKGAAWRKAIYRNIGRVNIRDQAMAAKKILQAPYYDTSRVAVWGWSGGASTTLNLLFQYPQIYKTGIAVAAVANQLTYDNIYQERYMGLPQENKEDFINGSPVTHAKNLQGHLLYIHGTGDDNVHYQNAEMLIDELVKYNKQFQLMSYPNRSHGLSEGEGTFTHLATLFTTFLQTWCKPGAR</sequence>
<dbReference type="InterPro" id="IPR029058">
    <property type="entry name" value="AB_hydrolase_fold"/>
</dbReference>
<accession>A0A931E1W7</accession>
<evidence type="ECO:0000313" key="5">
    <source>
        <dbReference type="Proteomes" id="UP000628448"/>
    </source>
</evidence>
<gene>
    <name evidence="4" type="ORF">I5907_07075</name>
</gene>
<feature type="chain" id="PRO_5037871350" evidence="1">
    <location>
        <begin position="21"/>
        <end position="723"/>
    </location>
</feature>
<name>A0A931E1W7_9BACT</name>
<dbReference type="Gene3D" id="3.40.50.1820">
    <property type="entry name" value="alpha/beta hydrolase"/>
    <property type="match status" value="1"/>
</dbReference>
<dbReference type="Gene3D" id="2.140.10.30">
    <property type="entry name" value="Dipeptidylpeptidase IV, N-terminal domain"/>
    <property type="match status" value="1"/>
</dbReference>
<evidence type="ECO:0000313" key="4">
    <source>
        <dbReference type="EMBL" id="MBG9375990.1"/>
    </source>
</evidence>
<dbReference type="RefSeq" id="WP_196990012.1">
    <property type="nucleotide sequence ID" value="NZ_JADWYR010000001.1"/>
</dbReference>